<accession>A0A177EI04</accession>
<dbReference type="Proteomes" id="UP000185944">
    <property type="component" value="Unassembled WGS sequence"/>
</dbReference>
<protein>
    <submittedName>
        <fullName evidence="1">Uncharacterized protein</fullName>
    </submittedName>
</protein>
<dbReference type="VEuPathDB" id="MicrosporidiaDB:NEDG_00089"/>
<dbReference type="AlphaFoldDB" id="A0A177EI04"/>
<evidence type="ECO:0000313" key="1">
    <source>
        <dbReference type="EMBL" id="OAG31614.1"/>
    </source>
</evidence>
<reference evidence="1 2" key="1">
    <citation type="submission" date="2016-02" db="EMBL/GenBank/DDBJ databases">
        <title>Discovery of a natural microsporidian pathogen with a broad tissue tropism in Caenorhabditis elegans.</title>
        <authorList>
            <person name="Luallen R.J."/>
            <person name="Reinke A.W."/>
            <person name="Tong L."/>
            <person name="Botts M.R."/>
            <person name="Felix M.-A."/>
            <person name="Troemel E.R."/>
        </authorList>
    </citation>
    <scope>NUCLEOTIDE SEQUENCE [LARGE SCALE GENOMIC DNA]</scope>
    <source>
        <strain evidence="1 2">JUm2807</strain>
    </source>
</reference>
<gene>
    <name evidence="1" type="ORF">NEDG_00089</name>
</gene>
<dbReference type="OrthoDB" id="2194609at2759"/>
<evidence type="ECO:0000313" key="2">
    <source>
        <dbReference type="Proteomes" id="UP000185944"/>
    </source>
</evidence>
<proteinExistence type="predicted"/>
<dbReference type="GeneID" id="93646439"/>
<name>A0A177EI04_9MICR</name>
<organism evidence="1 2">
    <name type="scientific">Nematocida displodere</name>
    <dbReference type="NCBI Taxonomy" id="1805483"/>
    <lineage>
        <taxon>Eukaryota</taxon>
        <taxon>Fungi</taxon>
        <taxon>Fungi incertae sedis</taxon>
        <taxon>Microsporidia</taxon>
        <taxon>Nematocida</taxon>
    </lineage>
</organism>
<comment type="caution">
    <text evidence="1">The sequence shown here is derived from an EMBL/GenBank/DDBJ whole genome shotgun (WGS) entry which is preliminary data.</text>
</comment>
<keyword evidence="2" id="KW-1185">Reference proteome</keyword>
<dbReference type="EMBL" id="LTDL01000014">
    <property type="protein sequence ID" value="OAG31614.1"/>
    <property type="molecule type" value="Genomic_DNA"/>
</dbReference>
<dbReference type="RefSeq" id="XP_067545215.1">
    <property type="nucleotide sequence ID" value="XM_067687507.1"/>
</dbReference>
<sequence>MEEKEQEQQAIAHLGVNTAIDRPIIPLKREHLSGRRESLTKRRPSTSMLSEAQSEQVLLDQMKAEIRKLYGEKVNMANTNYILKPHEFRCISKSLAKTLWSEEKTIDTVDDLIYAIDYLCNKRDSEEGSFRQHPHLLTEAGTSIRYVTSAINSLVSATPSQPTAPNTKTLLTEDIASLVGATEALQKHIEGTGHPTLENLLTERERTHKALCAIKEEFSVLPSESILEGLKRIRDQEEQKYIDELYQKGKGIECQKRHYEDTISVLRDKLTDTLLENNQLKGALKEKTETAIDVVERSTSLEESIAQIKGILEEEGKRMEAERVEYTAVKRTLIEQNKKMSAIVKELVQRIKVEKKEKADLVSLEQAILKIQNK</sequence>